<feature type="domain" description="F-box" evidence="1">
    <location>
        <begin position="17"/>
        <end position="56"/>
    </location>
</feature>
<dbReference type="AlphaFoldDB" id="A0AAD8QR82"/>
<comment type="caution">
    <text evidence="2">The sequence shown here is derived from an EMBL/GenBank/DDBJ whole genome shotgun (WGS) entry which is preliminary data.</text>
</comment>
<dbReference type="SMART" id="SM00256">
    <property type="entry name" value="FBOX"/>
    <property type="match status" value="1"/>
</dbReference>
<dbReference type="EMBL" id="JAUUTY010000007">
    <property type="protein sequence ID" value="KAK1607252.1"/>
    <property type="molecule type" value="Genomic_DNA"/>
</dbReference>
<reference evidence="2" key="1">
    <citation type="submission" date="2023-07" db="EMBL/GenBank/DDBJ databases">
        <title>A chromosome-level genome assembly of Lolium multiflorum.</title>
        <authorList>
            <person name="Chen Y."/>
            <person name="Copetti D."/>
            <person name="Kolliker R."/>
            <person name="Studer B."/>
        </authorList>
    </citation>
    <scope>NUCLEOTIDE SEQUENCE</scope>
    <source>
        <strain evidence="2">02402/16</strain>
        <tissue evidence="2">Leaf</tissue>
    </source>
</reference>
<dbReference type="NCBIfam" id="TIGR01640">
    <property type="entry name" value="F_box_assoc_1"/>
    <property type="match status" value="1"/>
</dbReference>
<dbReference type="InterPro" id="IPR036047">
    <property type="entry name" value="F-box-like_dom_sf"/>
</dbReference>
<name>A0AAD8QR82_LOLMU</name>
<dbReference type="Proteomes" id="UP001231189">
    <property type="component" value="Unassembled WGS sequence"/>
</dbReference>
<protein>
    <recommendedName>
        <fullName evidence="1">F-box domain-containing protein</fullName>
    </recommendedName>
</protein>
<accession>A0AAD8QR82</accession>
<evidence type="ECO:0000313" key="2">
    <source>
        <dbReference type="EMBL" id="KAK1607252.1"/>
    </source>
</evidence>
<dbReference type="PANTHER" id="PTHR31672:SF13">
    <property type="entry name" value="F-BOX PROTEIN CPR30-LIKE"/>
    <property type="match status" value="1"/>
</dbReference>
<keyword evidence="3" id="KW-1185">Reference proteome</keyword>
<evidence type="ECO:0000259" key="1">
    <source>
        <dbReference type="SMART" id="SM00256"/>
    </source>
</evidence>
<dbReference type="Pfam" id="PF00646">
    <property type="entry name" value="F-box"/>
    <property type="match status" value="1"/>
</dbReference>
<dbReference type="InterPro" id="IPR013187">
    <property type="entry name" value="F-box-assoc_dom_typ3"/>
</dbReference>
<sequence>MAATTPMDGDGWRFPAAPDVLVEVLARLPPSYRRLLRLVCRTWRDVVDQRTPEMRSRAAILVQTERSSYVVDDLSSGRRRELWTGRCAGDRYEGMCVVGTCNGLLCLCDTKEPGGAITLANPATGETLLLPLLPFSGQYYRPFRWGDGRIATSRHEAYCFAYLPTTGKYRVVHVPCYPDPAGEFEAVQVFTLGKKSWRNVPTPGMSCNLKAGILSVDGAMYWLTVGTEKVMSLDLEVGSVTPVKSLPAPAGPNCQLTVVRGWLGIAISDGSSPLEKIEVWVLEGSRREEQGWSRRYSIQVHMLRDEHRWRRQKLTWPQFAQGEYVLTKHSRDWNCFLYGNMVSDAGRLQCGVLRLSEKKWGMEIGTVGGYGRTFAYVKTTEPLDVYRVSDCRWIHRP</sequence>
<evidence type="ECO:0000313" key="3">
    <source>
        <dbReference type="Proteomes" id="UP001231189"/>
    </source>
</evidence>
<dbReference type="InterPro" id="IPR017451">
    <property type="entry name" value="F-box-assoc_interact_dom"/>
</dbReference>
<proteinExistence type="predicted"/>
<dbReference type="InterPro" id="IPR050796">
    <property type="entry name" value="SCF_F-box_component"/>
</dbReference>
<dbReference type="Pfam" id="PF08268">
    <property type="entry name" value="FBA_3"/>
    <property type="match status" value="1"/>
</dbReference>
<dbReference type="Gene3D" id="1.20.1280.50">
    <property type="match status" value="1"/>
</dbReference>
<dbReference type="PANTHER" id="PTHR31672">
    <property type="entry name" value="BNACNNG10540D PROTEIN"/>
    <property type="match status" value="1"/>
</dbReference>
<gene>
    <name evidence="2" type="ORF">QYE76_030925</name>
</gene>
<organism evidence="2 3">
    <name type="scientific">Lolium multiflorum</name>
    <name type="common">Italian ryegrass</name>
    <name type="synonym">Lolium perenne subsp. multiflorum</name>
    <dbReference type="NCBI Taxonomy" id="4521"/>
    <lineage>
        <taxon>Eukaryota</taxon>
        <taxon>Viridiplantae</taxon>
        <taxon>Streptophyta</taxon>
        <taxon>Embryophyta</taxon>
        <taxon>Tracheophyta</taxon>
        <taxon>Spermatophyta</taxon>
        <taxon>Magnoliopsida</taxon>
        <taxon>Liliopsida</taxon>
        <taxon>Poales</taxon>
        <taxon>Poaceae</taxon>
        <taxon>BOP clade</taxon>
        <taxon>Pooideae</taxon>
        <taxon>Poodae</taxon>
        <taxon>Poeae</taxon>
        <taxon>Poeae Chloroplast Group 2 (Poeae type)</taxon>
        <taxon>Loliodinae</taxon>
        <taxon>Loliinae</taxon>
        <taxon>Lolium</taxon>
    </lineage>
</organism>
<dbReference type="InterPro" id="IPR001810">
    <property type="entry name" value="F-box_dom"/>
</dbReference>
<dbReference type="SUPFAM" id="SSF81383">
    <property type="entry name" value="F-box domain"/>
    <property type="match status" value="1"/>
</dbReference>